<evidence type="ECO:0000313" key="1">
    <source>
        <dbReference type="EMBL" id="MBD8015482.1"/>
    </source>
</evidence>
<name>A0ABR8WEN8_9BACL</name>
<dbReference type="EMBL" id="JACSPU010000004">
    <property type="protein sequence ID" value="MBD8015482.1"/>
    <property type="molecule type" value="Genomic_DNA"/>
</dbReference>
<dbReference type="PRINTS" id="PR00991">
    <property type="entry name" value="6PFRUCTKNASE"/>
</dbReference>
<dbReference type="InterPro" id="IPR001345">
    <property type="entry name" value="PG/BPGM_mutase_AS"/>
</dbReference>
<accession>A0ABR8WEN8</accession>
<dbReference type="InterPro" id="IPR029033">
    <property type="entry name" value="His_PPase_superfam"/>
</dbReference>
<proteinExistence type="predicted"/>
<evidence type="ECO:0000313" key="2">
    <source>
        <dbReference type="Proteomes" id="UP000658980"/>
    </source>
</evidence>
<reference evidence="1 2" key="1">
    <citation type="submission" date="2020-08" db="EMBL/GenBank/DDBJ databases">
        <title>A Genomic Blueprint of the Chicken Gut Microbiome.</title>
        <authorList>
            <person name="Gilroy R."/>
            <person name="Ravi A."/>
            <person name="Getino M."/>
            <person name="Pursley I."/>
            <person name="Horton D.L."/>
            <person name="Alikhan N.-F."/>
            <person name="Baker D."/>
            <person name="Gharbi K."/>
            <person name="Hall N."/>
            <person name="Watson M."/>
            <person name="Adriaenssens E.M."/>
            <person name="Foster-Nyarko E."/>
            <person name="Jarju S."/>
            <person name="Secka A."/>
            <person name="Antonio M."/>
            <person name="Oren A."/>
            <person name="Chaudhuri R."/>
            <person name="La Ragione R.M."/>
            <person name="Hildebrand F."/>
            <person name="Pallen M.J."/>
        </authorList>
    </citation>
    <scope>NUCLEOTIDE SEQUENCE [LARGE SCALE GENOMIC DNA]</scope>
    <source>
        <strain evidence="1 2">Sa1BUA13</strain>
    </source>
</reference>
<dbReference type="SMART" id="SM00855">
    <property type="entry name" value="PGAM"/>
    <property type="match status" value="1"/>
</dbReference>
<dbReference type="CDD" id="cd07067">
    <property type="entry name" value="HP_PGM_like"/>
    <property type="match status" value="1"/>
</dbReference>
<dbReference type="Gene3D" id="3.40.50.1240">
    <property type="entry name" value="Phosphoglycerate mutase-like"/>
    <property type="match status" value="1"/>
</dbReference>
<dbReference type="PROSITE" id="PS00175">
    <property type="entry name" value="PG_MUTASE"/>
    <property type="match status" value="1"/>
</dbReference>
<dbReference type="Pfam" id="PF00300">
    <property type="entry name" value="His_Phos_1"/>
    <property type="match status" value="1"/>
</dbReference>
<dbReference type="InterPro" id="IPR003094">
    <property type="entry name" value="6Pfruct_kin"/>
</dbReference>
<dbReference type="SUPFAM" id="SSF53254">
    <property type="entry name" value="Phosphoglycerate mutase-like"/>
    <property type="match status" value="1"/>
</dbReference>
<dbReference type="InterPro" id="IPR050275">
    <property type="entry name" value="PGM_Phosphatase"/>
</dbReference>
<keyword evidence="2" id="KW-1185">Reference proteome</keyword>
<gene>
    <name evidence="1" type="ORF">H9630_11710</name>
</gene>
<dbReference type="RefSeq" id="WP_191715674.1">
    <property type="nucleotide sequence ID" value="NZ_JACSPU010000004.1"/>
</dbReference>
<dbReference type="Proteomes" id="UP000658980">
    <property type="component" value="Unassembled WGS sequence"/>
</dbReference>
<dbReference type="InterPro" id="IPR013078">
    <property type="entry name" value="His_Pase_superF_clade-1"/>
</dbReference>
<dbReference type="PANTHER" id="PTHR48100">
    <property type="entry name" value="BROAD-SPECIFICITY PHOSPHATASE YOR283W-RELATED"/>
    <property type="match status" value="1"/>
</dbReference>
<sequence>MTTVCLVRHGETDWNAQGKIQGTADIPLNKAGARQAAQCGAYLTGADWDLIITSPLQRARRTAEIINETLGLPLIEMEQFAEKHFGDAEGMTYEERALTFPNRFYPNQEDNELFAERLAAGLKIINDRFPEQRVLLVSHGGVINAILGELSNGEIGSGKTRLLNACLSHIHFDKHNWIIQNYNQVSHLQHSLSSS</sequence>
<dbReference type="PANTHER" id="PTHR48100:SF59">
    <property type="entry name" value="ADENOSYLCOBALAMIN_ALPHA-RIBAZOLE PHOSPHATASE"/>
    <property type="match status" value="1"/>
</dbReference>
<protein>
    <submittedName>
        <fullName evidence="1">Histidine phosphatase family protein</fullName>
    </submittedName>
</protein>
<organism evidence="1 2">
    <name type="scientific">Planococcus wigleyi</name>
    <dbReference type="NCBI Taxonomy" id="2762216"/>
    <lineage>
        <taxon>Bacteria</taxon>
        <taxon>Bacillati</taxon>
        <taxon>Bacillota</taxon>
        <taxon>Bacilli</taxon>
        <taxon>Bacillales</taxon>
        <taxon>Caryophanaceae</taxon>
        <taxon>Planococcus</taxon>
    </lineage>
</organism>
<comment type="caution">
    <text evidence="1">The sequence shown here is derived from an EMBL/GenBank/DDBJ whole genome shotgun (WGS) entry which is preliminary data.</text>
</comment>